<dbReference type="RefSeq" id="WP_408085509.1">
    <property type="nucleotide sequence ID" value="NZ_JBELPZ010000013.1"/>
</dbReference>
<dbReference type="PIRSF" id="PIRSF039012">
    <property type="entry name" value="ASP"/>
    <property type="match status" value="1"/>
</dbReference>
<keyword evidence="4" id="KW-0862">Zinc</keyword>
<reference evidence="6 7" key="1">
    <citation type="submission" date="2024-06" db="EMBL/GenBank/DDBJ databases">
        <authorList>
            <person name="Kaempfer P."/>
            <person name="Viver T."/>
        </authorList>
    </citation>
    <scope>NUCLEOTIDE SEQUENCE [LARGE SCALE GENOMIC DNA]</scope>
    <source>
        <strain evidence="6 7">ST-119</strain>
    </source>
</reference>
<dbReference type="InterPro" id="IPR043795">
    <property type="entry name" value="N-alpha-Ac-DABA-like"/>
</dbReference>
<proteinExistence type="predicted"/>
<keyword evidence="2" id="KW-0479">Metal-binding</keyword>
<comment type="caution">
    <text evidence="6">The sequence shown here is derived from an EMBL/GenBank/DDBJ whole genome shotgun (WGS) entry which is preliminary data.</text>
</comment>
<dbReference type="CDD" id="cd06251">
    <property type="entry name" value="M14_ASTE_ASPA-like"/>
    <property type="match status" value="1"/>
</dbReference>
<dbReference type="Proteomes" id="UP001629156">
    <property type="component" value="Unassembled WGS sequence"/>
</dbReference>
<dbReference type="EMBL" id="JBELPZ010000013">
    <property type="protein sequence ID" value="MFL9845235.1"/>
    <property type="molecule type" value="Genomic_DNA"/>
</dbReference>
<evidence type="ECO:0000256" key="1">
    <source>
        <dbReference type="ARBA" id="ARBA00001947"/>
    </source>
</evidence>
<dbReference type="Gene3D" id="3.40.630.10">
    <property type="entry name" value="Zn peptidases"/>
    <property type="match status" value="1"/>
</dbReference>
<dbReference type="PANTHER" id="PTHR37326:SF2">
    <property type="entry name" value="SUCCINYLGLUTAMATE DESUCCINYLASE_ASPARTOACYLASE FAMILY PROTEIN"/>
    <property type="match status" value="1"/>
</dbReference>
<name>A0ABW8Z193_9FLAO</name>
<evidence type="ECO:0000259" key="5">
    <source>
        <dbReference type="Pfam" id="PF24827"/>
    </source>
</evidence>
<keyword evidence="7" id="KW-1185">Reference proteome</keyword>
<gene>
    <name evidence="6" type="ORF">ABS766_12470</name>
</gene>
<evidence type="ECO:0000256" key="3">
    <source>
        <dbReference type="ARBA" id="ARBA00022801"/>
    </source>
</evidence>
<protein>
    <submittedName>
        <fullName evidence="6">Succinylglutamate desuccinylase/aspartoacylase family protein</fullName>
    </submittedName>
</protein>
<sequence>MAHKEIKIFGEIVLPGQSKTINMEIARLHTMSKLKVPIIIERAKKEGPVVLFTAALHGDEINGTEIVRQIIVRKINKPKRGTIICIPVINIFGFVNRSREFPDGRDLNRVFPGSPRGSLAARFAWHLLKEVLPNVDYCIDYHAGGASRFNAPQIRIVPNNPDLKHLADIFNAPFTLYSKNIAGSFRSACGRMGVKILLFEGGKSLDINNDVTQEAVRGTKRFLNYLDMLNPKKKVKEAPAPSVYIERSDWVRATYSGLFQNTTPVGKLVEKGEVIACITDPFGKFEHDVKAPHTGYIINSNDAPIVYQGDAIFHISKKLMIPVAFADEEENTHDQKRTSPEV</sequence>
<dbReference type="SUPFAM" id="SSF53187">
    <property type="entry name" value="Zn-dependent exopeptidases"/>
    <property type="match status" value="1"/>
</dbReference>
<evidence type="ECO:0000256" key="4">
    <source>
        <dbReference type="ARBA" id="ARBA00022833"/>
    </source>
</evidence>
<dbReference type="Pfam" id="PF24827">
    <property type="entry name" value="AstE_AspA_cat"/>
    <property type="match status" value="1"/>
</dbReference>
<comment type="cofactor">
    <cofactor evidence="1">
        <name>Zn(2+)</name>
        <dbReference type="ChEBI" id="CHEBI:29105"/>
    </cofactor>
</comment>
<evidence type="ECO:0000313" key="7">
    <source>
        <dbReference type="Proteomes" id="UP001629156"/>
    </source>
</evidence>
<evidence type="ECO:0000313" key="6">
    <source>
        <dbReference type="EMBL" id="MFL9845235.1"/>
    </source>
</evidence>
<evidence type="ECO:0000256" key="2">
    <source>
        <dbReference type="ARBA" id="ARBA00022723"/>
    </source>
</evidence>
<dbReference type="InterPro" id="IPR055438">
    <property type="entry name" value="AstE_AspA_cat"/>
</dbReference>
<dbReference type="PANTHER" id="PTHR37326">
    <property type="entry name" value="BLL3975 PROTEIN"/>
    <property type="match status" value="1"/>
</dbReference>
<keyword evidence="3" id="KW-0378">Hydrolase</keyword>
<dbReference type="InterPro" id="IPR053138">
    <property type="entry name" value="N-alpha-Ac-DABA_deacetylase"/>
</dbReference>
<organism evidence="6 7">
    <name type="scientific">Flavobacterium rhizosphaerae</name>
    <dbReference type="NCBI Taxonomy" id="3163298"/>
    <lineage>
        <taxon>Bacteria</taxon>
        <taxon>Pseudomonadati</taxon>
        <taxon>Bacteroidota</taxon>
        <taxon>Flavobacteriia</taxon>
        <taxon>Flavobacteriales</taxon>
        <taxon>Flavobacteriaceae</taxon>
        <taxon>Flavobacterium</taxon>
    </lineage>
</organism>
<accession>A0ABW8Z193</accession>
<feature type="domain" description="Succinylglutamate desuccinylase/Aspartoacylase catalytic" evidence="5">
    <location>
        <begin position="47"/>
        <end position="225"/>
    </location>
</feature>